<dbReference type="AlphaFoldDB" id="A0A1G5GGE3"/>
<protein>
    <submittedName>
        <fullName evidence="3">Heterodisulfide reductase subunit B</fullName>
    </submittedName>
</protein>
<dbReference type="Proteomes" id="UP000198870">
    <property type="component" value="Unassembled WGS sequence"/>
</dbReference>
<accession>A0A1G5GGE3</accession>
<organism evidence="3 4">
    <name type="scientific">Desulfoluna spongiiphila</name>
    <dbReference type="NCBI Taxonomy" id="419481"/>
    <lineage>
        <taxon>Bacteria</taxon>
        <taxon>Pseudomonadati</taxon>
        <taxon>Thermodesulfobacteriota</taxon>
        <taxon>Desulfobacteria</taxon>
        <taxon>Desulfobacterales</taxon>
        <taxon>Desulfolunaceae</taxon>
        <taxon>Desulfoluna</taxon>
    </lineage>
</organism>
<dbReference type="InterPro" id="IPR004017">
    <property type="entry name" value="Cys_rich_dom"/>
</dbReference>
<feature type="domain" description="Cysteine-rich" evidence="2">
    <location>
        <begin position="158"/>
        <end position="244"/>
    </location>
</feature>
<dbReference type="RefSeq" id="WP_092211412.1">
    <property type="nucleotide sequence ID" value="NZ_FMUX01000010.1"/>
</dbReference>
<dbReference type="GO" id="GO:0016491">
    <property type="term" value="F:oxidoreductase activity"/>
    <property type="evidence" value="ECO:0007669"/>
    <property type="project" value="UniProtKB-KW"/>
</dbReference>
<keyword evidence="4" id="KW-1185">Reference proteome</keyword>
<gene>
    <name evidence="3" type="ORF">SAMN05216233_110138</name>
</gene>
<evidence type="ECO:0000313" key="4">
    <source>
        <dbReference type="Proteomes" id="UP000198870"/>
    </source>
</evidence>
<proteinExistence type="predicted"/>
<name>A0A1G5GGE3_9BACT</name>
<dbReference type="Gene3D" id="1.20.1050.140">
    <property type="match status" value="1"/>
</dbReference>
<dbReference type="InterPro" id="IPR051278">
    <property type="entry name" value="HdrB/HdrD_reductase"/>
</dbReference>
<dbReference type="EMBL" id="FMUX01000010">
    <property type="protein sequence ID" value="SCY50369.1"/>
    <property type="molecule type" value="Genomic_DNA"/>
</dbReference>
<sequence length="293" mass="32830">MSNAKSTGEKRLRRVHYYPGCSLMSSARDFGTSLFQMFRLMGTWVEPLEDWNCCGASPAHSVNPDYATLLAGRNILLAERQGIDDLYVVCPSCFVRLRTAEKILATDASMNAKLAKACGREYEGGVRLKFTPEILSDAPVVFEKAVVNPLEGLRGVLYFGCLLTRPEWITGFDIRPYEKKLKRLVNVLDVETPDWSYSKQCCGSHLAVTKPDMVDGMVDRIRDHARRAGANCIIAFCPLCQVNLELRGKEVEPLPVFYISELIGLAARLPGHENWVKKHLVDPRPLLNSLDLL</sequence>
<evidence type="ECO:0000259" key="2">
    <source>
        <dbReference type="Pfam" id="PF02754"/>
    </source>
</evidence>
<keyword evidence="1" id="KW-0560">Oxidoreductase</keyword>
<feature type="domain" description="Cysteine-rich" evidence="2">
    <location>
        <begin position="15"/>
        <end position="97"/>
    </location>
</feature>
<dbReference type="STRING" id="419481.SAMN05216233_110138"/>
<dbReference type="Pfam" id="PF02754">
    <property type="entry name" value="CCG"/>
    <property type="match status" value="2"/>
</dbReference>
<evidence type="ECO:0000256" key="1">
    <source>
        <dbReference type="ARBA" id="ARBA00023002"/>
    </source>
</evidence>
<dbReference type="PANTHER" id="PTHR42947">
    <property type="entry name" value="COB--COM HETERODISULFIDE REDUCTASE SUBUNIT B 1"/>
    <property type="match status" value="1"/>
</dbReference>
<evidence type="ECO:0000313" key="3">
    <source>
        <dbReference type="EMBL" id="SCY50369.1"/>
    </source>
</evidence>
<dbReference type="OrthoDB" id="9777685at2"/>
<reference evidence="3 4" key="1">
    <citation type="submission" date="2016-10" db="EMBL/GenBank/DDBJ databases">
        <authorList>
            <person name="de Groot N.N."/>
        </authorList>
    </citation>
    <scope>NUCLEOTIDE SEQUENCE [LARGE SCALE GENOMIC DNA]</scope>
    <source>
        <strain evidence="3 4">AA1</strain>
    </source>
</reference>
<dbReference type="PANTHER" id="PTHR42947:SF1">
    <property type="entry name" value="COB--COM HETERODISULFIDE REDUCTASE SUBUNIT B 1"/>
    <property type="match status" value="1"/>
</dbReference>